<dbReference type="InterPro" id="IPR017441">
    <property type="entry name" value="Protein_kinase_ATP_BS"/>
</dbReference>
<dbReference type="Gene3D" id="1.10.510.10">
    <property type="entry name" value="Transferase(Phosphotransferase) domain 1"/>
    <property type="match status" value="1"/>
</dbReference>
<evidence type="ECO:0000256" key="8">
    <source>
        <dbReference type="SAM" id="MobiDB-lite"/>
    </source>
</evidence>
<protein>
    <recommendedName>
        <fullName evidence="9">Protein kinase domain-containing protein</fullName>
    </recommendedName>
</protein>
<dbReference type="PANTHER" id="PTHR48016">
    <property type="entry name" value="MAP KINASE KINASE KINASE SSK2-RELATED-RELATED"/>
    <property type="match status" value="1"/>
</dbReference>
<feature type="compositionally biased region" description="Low complexity" evidence="8">
    <location>
        <begin position="1109"/>
        <end position="1124"/>
    </location>
</feature>
<dbReference type="STRING" id="61395.A0A1Y1WPG0"/>
<keyword evidence="3" id="KW-0808">Transferase</keyword>
<keyword evidence="5" id="KW-0418">Kinase</keyword>
<evidence type="ECO:0000259" key="9">
    <source>
        <dbReference type="PROSITE" id="PS50011"/>
    </source>
</evidence>
<name>A0A1Y1WPG0_9FUNG</name>
<dbReference type="SUPFAM" id="SSF56112">
    <property type="entry name" value="Protein kinase-like (PK-like)"/>
    <property type="match status" value="1"/>
</dbReference>
<dbReference type="Pfam" id="PF00069">
    <property type="entry name" value="Pkinase"/>
    <property type="match status" value="1"/>
</dbReference>
<dbReference type="Proteomes" id="UP000193922">
    <property type="component" value="Unassembled WGS sequence"/>
</dbReference>
<evidence type="ECO:0000256" key="1">
    <source>
        <dbReference type="ARBA" id="ARBA00006529"/>
    </source>
</evidence>
<dbReference type="PROSITE" id="PS00108">
    <property type="entry name" value="PROTEIN_KINASE_ST"/>
    <property type="match status" value="1"/>
</dbReference>
<keyword evidence="6 7" id="KW-0067">ATP-binding</keyword>
<dbReference type="InterPro" id="IPR050538">
    <property type="entry name" value="MAP_kinase_kinase_kinase"/>
</dbReference>
<proteinExistence type="inferred from homology"/>
<dbReference type="InterPro" id="IPR000719">
    <property type="entry name" value="Prot_kinase_dom"/>
</dbReference>
<feature type="domain" description="Protein kinase" evidence="9">
    <location>
        <begin position="790"/>
        <end position="1063"/>
    </location>
</feature>
<keyword evidence="2" id="KW-0723">Serine/threonine-protein kinase</keyword>
<dbReference type="GO" id="GO:0004674">
    <property type="term" value="F:protein serine/threonine kinase activity"/>
    <property type="evidence" value="ECO:0007669"/>
    <property type="project" value="UniProtKB-KW"/>
</dbReference>
<evidence type="ECO:0000313" key="10">
    <source>
        <dbReference type="EMBL" id="ORX75004.1"/>
    </source>
</evidence>
<evidence type="ECO:0000256" key="7">
    <source>
        <dbReference type="PROSITE-ProRule" id="PRU10141"/>
    </source>
</evidence>
<feature type="compositionally biased region" description="Polar residues" evidence="8">
    <location>
        <begin position="61"/>
        <end position="85"/>
    </location>
</feature>
<evidence type="ECO:0000256" key="5">
    <source>
        <dbReference type="ARBA" id="ARBA00022777"/>
    </source>
</evidence>
<feature type="region of interest" description="Disordered" evidence="8">
    <location>
        <begin position="54"/>
        <end position="91"/>
    </location>
</feature>
<dbReference type="GO" id="GO:0005524">
    <property type="term" value="F:ATP binding"/>
    <property type="evidence" value="ECO:0007669"/>
    <property type="project" value="UniProtKB-UniRule"/>
</dbReference>
<dbReference type="GO" id="GO:0038066">
    <property type="term" value="P:p38MAPK cascade"/>
    <property type="evidence" value="ECO:0007669"/>
    <property type="project" value="TreeGrafter"/>
</dbReference>
<feature type="region of interest" description="Disordered" evidence="8">
    <location>
        <begin position="1259"/>
        <end position="1302"/>
    </location>
</feature>
<dbReference type="OrthoDB" id="1043025at2759"/>
<reference evidence="10 11" key="1">
    <citation type="submission" date="2016-07" db="EMBL/GenBank/DDBJ databases">
        <title>Pervasive Adenine N6-methylation of Active Genes in Fungi.</title>
        <authorList>
            <consortium name="DOE Joint Genome Institute"/>
            <person name="Mondo S.J."/>
            <person name="Dannebaum R.O."/>
            <person name="Kuo R.C."/>
            <person name="Labutti K."/>
            <person name="Haridas S."/>
            <person name="Kuo A."/>
            <person name="Salamov A."/>
            <person name="Ahrendt S.R."/>
            <person name="Lipzen A."/>
            <person name="Sullivan W."/>
            <person name="Andreopoulos W.B."/>
            <person name="Clum A."/>
            <person name="Lindquist E."/>
            <person name="Daum C."/>
            <person name="Ramamoorthy G.K."/>
            <person name="Gryganskyi A."/>
            <person name="Culley D."/>
            <person name="Magnuson J.K."/>
            <person name="James T.Y."/>
            <person name="O'Malley M.A."/>
            <person name="Stajich J.E."/>
            <person name="Spatafora J.W."/>
            <person name="Visel A."/>
            <person name="Grigoriev I.V."/>
        </authorList>
    </citation>
    <scope>NUCLEOTIDE SEQUENCE [LARGE SCALE GENOMIC DNA]</scope>
    <source>
        <strain evidence="10 11">ATCC 12442</strain>
    </source>
</reference>
<feature type="region of interest" description="Disordered" evidence="8">
    <location>
        <begin position="1101"/>
        <end position="1150"/>
    </location>
</feature>
<keyword evidence="4 7" id="KW-0547">Nucleotide-binding</keyword>
<evidence type="ECO:0000313" key="11">
    <source>
        <dbReference type="Proteomes" id="UP000193922"/>
    </source>
</evidence>
<dbReference type="PANTHER" id="PTHR48016:SF32">
    <property type="entry name" value="MITOGEN-ACTIVATED PROTEIN KINASE KINASE KINASE 4"/>
    <property type="match status" value="1"/>
</dbReference>
<organism evidence="10 11">
    <name type="scientific">Linderina pennispora</name>
    <dbReference type="NCBI Taxonomy" id="61395"/>
    <lineage>
        <taxon>Eukaryota</taxon>
        <taxon>Fungi</taxon>
        <taxon>Fungi incertae sedis</taxon>
        <taxon>Zoopagomycota</taxon>
        <taxon>Kickxellomycotina</taxon>
        <taxon>Kickxellomycetes</taxon>
        <taxon>Kickxellales</taxon>
        <taxon>Kickxellaceae</taxon>
        <taxon>Linderina</taxon>
    </lineage>
</organism>
<comment type="caution">
    <text evidence="10">The sequence shown here is derived from an EMBL/GenBank/DDBJ whole genome shotgun (WGS) entry which is preliminary data.</text>
</comment>
<accession>A0A1Y1WPG0</accession>
<dbReference type="EMBL" id="MCFD01000001">
    <property type="protein sequence ID" value="ORX75004.1"/>
    <property type="molecule type" value="Genomic_DNA"/>
</dbReference>
<dbReference type="SMART" id="SM00220">
    <property type="entry name" value="S_TKc"/>
    <property type="match status" value="1"/>
</dbReference>
<dbReference type="InterPro" id="IPR008271">
    <property type="entry name" value="Ser/Thr_kinase_AS"/>
</dbReference>
<keyword evidence="11" id="KW-1185">Reference proteome</keyword>
<evidence type="ECO:0000256" key="6">
    <source>
        <dbReference type="ARBA" id="ARBA00022840"/>
    </source>
</evidence>
<dbReference type="PROSITE" id="PS00107">
    <property type="entry name" value="PROTEIN_KINASE_ATP"/>
    <property type="match status" value="1"/>
</dbReference>
<dbReference type="GeneID" id="63803027"/>
<evidence type="ECO:0000256" key="2">
    <source>
        <dbReference type="ARBA" id="ARBA00022527"/>
    </source>
</evidence>
<evidence type="ECO:0000256" key="3">
    <source>
        <dbReference type="ARBA" id="ARBA00022679"/>
    </source>
</evidence>
<feature type="binding site" evidence="7">
    <location>
        <position position="819"/>
    </location>
    <ligand>
        <name>ATP</name>
        <dbReference type="ChEBI" id="CHEBI:30616"/>
    </ligand>
</feature>
<sequence length="1302" mass="145130">MDDTLDGLQGSSSHHRFGFQDTTEYHRHMASHMHSNSNSSRYSGSAAAAVRAISGKPVPTATRSVATSDTRSKLTDTASSTSSESLGERRERAEWQEMLTAALMGEVDDLMLNMSDTEFAASLSELLQNQDYRALFRHIHGELWVGCRAAIRGRTSAQEKQTLETLRVTHVDNVLKAVMEFSTERCVGSVEMEEAEFNHACLEQLQKLLRKVDYIEGLYPTLRALGDAKPLYVSMEFQARLAAMISWANLVVRLQLLVTMLQRWTGSPTLELYSTSAETQNGKEFQHTPFVERLLKENGLQRIFEQKMMVELEQAIASARQELVENAGHVDQLLADFRDSLAVACRVKRSFLELTKSMDQWSTDATLDPEYDIALHSCLQTYFKLLERKLLSSATDGSNKDFELLEAQWGFFQEVVRDIDGGQYEMALRYCQLARMLVRNWMGMLARMLNGPQAYDQMQSRDLGKWLCRTLADSYLRTIQNAVANSSDYEFDDPFPLLAQLWESRGVFVIGSQSILQKPHTMTTGPVPGLLPSGSWLDRINALAGTPASSAPARIRELTRAHSPRIQHEWTMLKYGIVRLLDALTQLPDMLRTLHIDFHERRQAERREPRDEMGALPTCRGAACDLLETVQDAFTFVSNTASRGSRFLDLKAERYLRLALLHMCVGWCGFITEDCVANEKRTFRWAVQALEFTMRMQMWPDAMTLMISHFDILGARDAETKKNSRQHMKQPGQALDDPAALITHTPFDLQRDSYLGSEGRIGRVIEVTARPEDQTLRLLAASSSNITIRWQLGQYIGGGAFGSVYVGINLDTSELMAVKEIRFPAQPTKLSGEGSKIVREMQVMSMLQHPNIVTYYGIEVHREKVYLFMELCTRGSLAKLIQEQGRVDEVTARLFVVQMLRGLRYLHASGICHRDIKCDNTLLDDSMTIKLVDFGAAKVLNRQSLAMRTRRGRDGATLTGTPMYMAPEVITGPAAERPEPGALGAQDIWSLGCCIVEMLTGSAPWAHLDNEWAINVPCGGRLVHRYPDASLVGSDGLDFLQKCFTRAPSKRPTAEKLLKHKWVCETLGAAGARLSCAASRRAVWHLTYDVQLDMDAMTPAEPRSRAPASFLDSPSAQSASSLGSIHHVPSPHGAFGSPLPGRTPGSTQSSAWPYNKAFGGQFHAESPGSLGVYNALDVEEPQINVPNAQTLLSKDGLQTLSSDEQLDVAELTRKAVSALLRIASGGVRCVGCGRDEVKETVAATSQIVVRQRELQIRKQQEMRGALGKRSRSPVEEPAFVPLKSEPPALYPLPPEDEEEGET</sequence>
<gene>
    <name evidence="10" type="ORF">DL89DRAFT_264796</name>
</gene>
<dbReference type="PROSITE" id="PS50011">
    <property type="entry name" value="PROTEIN_KINASE_DOM"/>
    <property type="match status" value="1"/>
</dbReference>
<evidence type="ECO:0000256" key="4">
    <source>
        <dbReference type="ARBA" id="ARBA00022741"/>
    </source>
</evidence>
<dbReference type="RefSeq" id="XP_040748215.1">
    <property type="nucleotide sequence ID" value="XM_040886379.1"/>
</dbReference>
<comment type="similarity">
    <text evidence="1">Belongs to the protein kinase superfamily. STE Ser/Thr protein kinase family. MAP kinase kinase kinase subfamily.</text>
</comment>
<dbReference type="InterPro" id="IPR011009">
    <property type="entry name" value="Kinase-like_dom_sf"/>
</dbReference>